<dbReference type="NCBIfam" id="TIGR01701">
    <property type="entry name" value="Fdhalpha-like"/>
    <property type="match status" value="1"/>
</dbReference>
<dbReference type="InterPro" id="IPR041953">
    <property type="entry name" value="YdeP_MopB"/>
</dbReference>
<sequence length="805" mass="87882">MGRVTLLSQLRDVPARLRNEARQVPTRDIDEKEVEVESTAHAAAGVTAVAVAMRRAIGQMGVRRTASTLTRLNQVDGFDCQGCAWPDPAPGHRHAAEFCENGAKAVAEEATRQLLDREFFATHSVEDLAGRTEFWLGKQGRITEPMVLRPGATHYTPISWDDAYATIAGHLKRLDNPDQATFYTSGKTSNEAAFVYQLFARSLGTNNLPDCSNMCHESSGSALVDTIGIGKGSVSLEDIHQAKLLLVVGQNPGTNHPRMLSALEEAKSRGARIISINPLQEAGLVRFKNPQNPKGMTVGTALADLHLPIRLNGDLAFFQAVGALLVEWDAVDHDFLEQYTTGYDAYVEHVADLDWDKVEASTGLTREQVTEAARMIAESPATITCWAMGITQHHNAVGTIKEIVNVALLQGNIGKPGAGVCPVRGHSNVQGDRTMGIWERVPDHFLDAIRDEFGFEPPREHGLDTVGSIQALRDGKIRVFFGMGGNFVGAAPDTEATEAAMRNAALTVHVSTKLNRSHVVHGGEALILPALGRSEKDLTGGRVQRVTVEDSMSAVHASRGPLDPPSEHVRSEVDIVCSLALATLGEDSPVPWAAFREDYSEIRRRIARVVPGCASYDEKVDEPGGFVLPHPPRDNRVFETPSGRAVITATPLDVLDVPRGRFLLQSMRSHDQFNTTIYGLDDRYRGVKGGRRVVFVNPDDLRDLGYAEGDLVDLVSEWRDGVERYARSFRVVPYDQPRGCVAAYYPEANPLVPLDSTAEKSNQPVYKSIVVRLDRPGEGDGHTDSHGSPDQDAGSHRDDHPHHLS</sequence>
<keyword evidence="5" id="KW-0500">Molybdenum</keyword>
<comment type="cofactor">
    <cofactor evidence="1">
        <name>Mo-bis(molybdopterin guanine dinucleotide)</name>
        <dbReference type="ChEBI" id="CHEBI:60539"/>
    </cofactor>
</comment>
<gene>
    <name evidence="13" type="ORF">UFOPK3662_00368</name>
</gene>
<evidence type="ECO:0000256" key="7">
    <source>
        <dbReference type="ARBA" id="ARBA00023002"/>
    </source>
</evidence>
<evidence type="ECO:0000256" key="8">
    <source>
        <dbReference type="ARBA" id="ARBA00023004"/>
    </source>
</evidence>
<evidence type="ECO:0000256" key="2">
    <source>
        <dbReference type="ARBA" id="ARBA00001966"/>
    </source>
</evidence>
<dbReference type="GO" id="GO:0008863">
    <property type="term" value="F:formate dehydrogenase (NAD+) activity"/>
    <property type="evidence" value="ECO:0007669"/>
    <property type="project" value="InterPro"/>
</dbReference>
<dbReference type="PANTHER" id="PTHR43105">
    <property type="entry name" value="RESPIRATORY NITRATE REDUCTASE"/>
    <property type="match status" value="1"/>
</dbReference>
<evidence type="ECO:0000259" key="11">
    <source>
        <dbReference type="Pfam" id="PF00384"/>
    </source>
</evidence>
<keyword evidence="6" id="KW-0479">Metal-binding</keyword>
<dbReference type="GO" id="GO:0043546">
    <property type="term" value="F:molybdopterin cofactor binding"/>
    <property type="evidence" value="ECO:0007669"/>
    <property type="project" value="InterPro"/>
</dbReference>
<dbReference type="CDD" id="cd02767">
    <property type="entry name" value="MopB_ydeP"/>
    <property type="match status" value="1"/>
</dbReference>
<dbReference type="InterPro" id="IPR010046">
    <property type="entry name" value="Mopterin_OxRdtse_a_bac"/>
</dbReference>
<dbReference type="CDD" id="cd02787">
    <property type="entry name" value="MopB_CT_ydeP"/>
    <property type="match status" value="1"/>
</dbReference>
<dbReference type="Pfam" id="PF00384">
    <property type="entry name" value="Molybdopterin"/>
    <property type="match status" value="1"/>
</dbReference>
<dbReference type="InterPro" id="IPR006657">
    <property type="entry name" value="MoPterin_dinucl-bd_dom"/>
</dbReference>
<comment type="cofactor">
    <cofactor evidence="2">
        <name>[4Fe-4S] cluster</name>
        <dbReference type="ChEBI" id="CHEBI:49883"/>
    </cofactor>
</comment>
<evidence type="ECO:0000313" key="13">
    <source>
        <dbReference type="EMBL" id="CAB4916965.1"/>
    </source>
</evidence>
<feature type="region of interest" description="Disordered" evidence="10">
    <location>
        <begin position="754"/>
        <end position="805"/>
    </location>
</feature>
<dbReference type="Gene3D" id="3.40.50.740">
    <property type="match status" value="1"/>
</dbReference>
<organism evidence="13">
    <name type="scientific">freshwater metagenome</name>
    <dbReference type="NCBI Taxonomy" id="449393"/>
    <lineage>
        <taxon>unclassified sequences</taxon>
        <taxon>metagenomes</taxon>
        <taxon>ecological metagenomes</taxon>
    </lineage>
</organism>
<comment type="similarity">
    <text evidence="3">Belongs to the prokaryotic molybdopterin-containing oxidoreductase family.</text>
</comment>
<dbReference type="SUPFAM" id="SSF53706">
    <property type="entry name" value="Formate dehydrogenase/DMSO reductase, domains 1-3"/>
    <property type="match status" value="1"/>
</dbReference>
<protein>
    <submittedName>
        <fullName evidence="13">Unannotated protein</fullName>
    </submittedName>
</protein>
<dbReference type="InterPro" id="IPR050123">
    <property type="entry name" value="Prok_molybdopt-oxidoreductase"/>
</dbReference>
<evidence type="ECO:0000259" key="12">
    <source>
        <dbReference type="Pfam" id="PF01568"/>
    </source>
</evidence>
<keyword evidence="4" id="KW-0004">4Fe-4S</keyword>
<evidence type="ECO:0000256" key="9">
    <source>
        <dbReference type="ARBA" id="ARBA00023014"/>
    </source>
</evidence>
<evidence type="ECO:0000256" key="3">
    <source>
        <dbReference type="ARBA" id="ARBA00010312"/>
    </source>
</evidence>
<proteinExistence type="inferred from homology"/>
<dbReference type="EMBL" id="CAFBMW010000002">
    <property type="protein sequence ID" value="CAB4916965.1"/>
    <property type="molecule type" value="Genomic_DNA"/>
</dbReference>
<evidence type="ECO:0000256" key="1">
    <source>
        <dbReference type="ARBA" id="ARBA00001942"/>
    </source>
</evidence>
<evidence type="ECO:0000256" key="6">
    <source>
        <dbReference type="ARBA" id="ARBA00022723"/>
    </source>
</evidence>
<dbReference type="GO" id="GO:0016020">
    <property type="term" value="C:membrane"/>
    <property type="evidence" value="ECO:0007669"/>
    <property type="project" value="TreeGrafter"/>
</dbReference>
<dbReference type="PANTHER" id="PTHR43105:SF4">
    <property type="entry name" value="PROTEIN YDEP"/>
    <property type="match status" value="1"/>
</dbReference>
<feature type="domain" description="Molybdopterin dinucleotide-binding" evidence="12">
    <location>
        <begin position="662"/>
        <end position="768"/>
    </location>
</feature>
<dbReference type="InterPro" id="IPR009010">
    <property type="entry name" value="Asp_de-COase-like_dom_sf"/>
</dbReference>
<dbReference type="InterPro" id="IPR037951">
    <property type="entry name" value="MopB_CT_YdeP"/>
</dbReference>
<evidence type="ECO:0000256" key="4">
    <source>
        <dbReference type="ARBA" id="ARBA00022485"/>
    </source>
</evidence>
<dbReference type="InterPro" id="IPR006656">
    <property type="entry name" value="Mopterin_OxRdtase"/>
</dbReference>
<keyword evidence="8" id="KW-0408">Iron</keyword>
<dbReference type="PIRSF" id="PIRSF000144">
    <property type="entry name" value="CbbBc"/>
    <property type="match status" value="1"/>
</dbReference>
<evidence type="ECO:0000256" key="10">
    <source>
        <dbReference type="SAM" id="MobiDB-lite"/>
    </source>
</evidence>
<dbReference type="Pfam" id="PF01568">
    <property type="entry name" value="Molydop_binding"/>
    <property type="match status" value="1"/>
</dbReference>
<dbReference type="GO" id="GO:0030151">
    <property type="term" value="F:molybdenum ion binding"/>
    <property type="evidence" value="ECO:0007669"/>
    <property type="project" value="InterPro"/>
</dbReference>
<accession>A0A6J7HKK3</accession>
<keyword evidence="9" id="KW-0411">Iron-sulfur</keyword>
<dbReference type="AlphaFoldDB" id="A0A6J7HKK3"/>
<name>A0A6J7HKK3_9ZZZZ</name>
<evidence type="ECO:0000256" key="5">
    <source>
        <dbReference type="ARBA" id="ARBA00022505"/>
    </source>
</evidence>
<dbReference type="SUPFAM" id="SSF50692">
    <property type="entry name" value="ADC-like"/>
    <property type="match status" value="1"/>
</dbReference>
<feature type="domain" description="Molybdopterin oxidoreductase" evidence="11">
    <location>
        <begin position="141"/>
        <end position="508"/>
    </location>
</feature>
<feature type="compositionally biased region" description="Basic and acidic residues" evidence="10">
    <location>
        <begin position="772"/>
        <end position="805"/>
    </location>
</feature>
<dbReference type="Gene3D" id="3.40.228.10">
    <property type="entry name" value="Dimethylsulfoxide Reductase, domain 2"/>
    <property type="match status" value="1"/>
</dbReference>
<reference evidence="13" key="1">
    <citation type="submission" date="2020-05" db="EMBL/GenBank/DDBJ databases">
        <authorList>
            <person name="Chiriac C."/>
            <person name="Salcher M."/>
            <person name="Ghai R."/>
            <person name="Kavagutti S V."/>
        </authorList>
    </citation>
    <scope>NUCLEOTIDE SEQUENCE</scope>
</reference>
<dbReference type="GO" id="GO:0051539">
    <property type="term" value="F:4 iron, 4 sulfur cluster binding"/>
    <property type="evidence" value="ECO:0007669"/>
    <property type="project" value="UniProtKB-KW"/>
</dbReference>
<keyword evidence="7" id="KW-0560">Oxidoreductase</keyword>